<dbReference type="EMBL" id="FOAS01000001">
    <property type="protein sequence ID" value="SEK25306.1"/>
    <property type="molecule type" value="Genomic_DNA"/>
</dbReference>
<organism evidence="13 14">
    <name type="scientific">Atopomonas hussainii</name>
    <dbReference type="NCBI Taxonomy" id="1429083"/>
    <lineage>
        <taxon>Bacteria</taxon>
        <taxon>Pseudomonadati</taxon>
        <taxon>Pseudomonadota</taxon>
        <taxon>Gammaproteobacteria</taxon>
        <taxon>Pseudomonadales</taxon>
        <taxon>Pseudomonadaceae</taxon>
        <taxon>Atopomonas</taxon>
    </lineage>
</organism>
<keyword evidence="3" id="KW-0813">Transport</keyword>
<evidence type="ECO:0000313" key="14">
    <source>
        <dbReference type="Proteomes" id="UP000185766"/>
    </source>
</evidence>
<dbReference type="GO" id="GO:0005886">
    <property type="term" value="C:plasma membrane"/>
    <property type="evidence" value="ECO:0007669"/>
    <property type="project" value="UniProtKB-SubCell"/>
</dbReference>
<keyword evidence="6 12" id="KW-0812">Transmembrane</keyword>
<keyword evidence="10" id="KW-0408">Iron</keyword>
<sequence>MFDYEMLKLIWWVLVGVLLIGFALTDGFDLGAAALLPIVGKTDDERRVVINTIAPHWDGNQVWLITAGGALFAAWPLVYAAAFSGLYWALLLVLFALFVRPVGFDYRSKLDNTRWRQSWDWGLFVGALIPSVVFGVAFGNLFLGLPFGFDDTLRSSYQGSFWQLLSPFALLAGVVSLSMLMLHGGTWLMMRSEGAIAARSQRAAQVCALVFLAAFIGCGVWLWQGDIVGLHISQIGAVDSALNPLNKTVLADNPGWLANYQLYPHTKWAPMLGILGAALAFAAATAGRGGFAFAGSSLAIVGTLCTAGFALFPFVMPSSLDLASSLTVWDAVSSHKTLGIMLVAACIFVPLILLYTLWSYAKMWGKVSTAHIQNNSHSLY</sequence>
<feature type="transmembrane region" description="Helical" evidence="12">
    <location>
        <begin position="161"/>
        <end position="182"/>
    </location>
</feature>
<dbReference type="PANTHER" id="PTHR43141:SF5">
    <property type="entry name" value="CYTOCHROME BD-I UBIQUINOL OXIDASE SUBUNIT 2"/>
    <property type="match status" value="1"/>
</dbReference>
<protein>
    <submittedName>
        <fullName evidence="13">Cytochrome d ubiquinol oxidase subunit II</fullName>
    </submittedName>
</protein>
<dbReference type="Proteomes" id="UP000185766">
    <property type="component" value="Unassembled WGS sequence"/>
</dbReference>
<dbReference type="Pfam" id="PF02322">
    <property type="entry name" value="Cyt_bd_oxida_II"/>
    <property type="match status" value="1"/>
</dbReference>
<feature type="transmembrane region" description="Helical" evidence="12">
    <location>
        <begin position="337"/>
        <end position="358"/>
    </location>
</feature>
<evidence type="ECO:0000256" key="7">
    <source>
        <dbReference type="ARBA" id="ARBA00022723"/>
    </source>
</evidence>
<evidence type="ECO:0000256" key="2">
    <source>
        <dbReference type="ARBA" id="ARBA00007543"/>
    </source>
</evidence>
<name>A0A1H7FGT2_9GAMM</name>
<gene>
    <name evidence="13" type="ORF">SAMN05216214_101224</name>
</gene>
<keyword evidence="4" id="KW-1003">Cell membrane</keyword>
<feature type="transmembrane region" description="Helical" evidence="12">
    <location>
        <begin position="12"/>
        <end position="39"/>
    </location>
</feature>
<dbReference type="RefSeq" id="WP_071871548.1">
    <property type="nucleotide sequence ID" value="NZ_FOAS01000001.1"/>
</dbReference>
<keyword evidence="9 12" id="KW-1133">Transmembrane helix</keyword>
<evidence type="ECO:0000256" key="5">
    <source>
        <dbReference type="ARBA" id="ARBA00022617"/>
    </source>
</evidence>
<evidence type="ECO:0000256" key="4">
    <source>
        <dbReference type="ARBA" id="ARBA00022475"/>
    </source>
</evidence>
<proteinExistence type="inferred from homology"/>
<feature type="transmembrane region" description="Helical" evidence="12">
    <location>
        <begin position="123"/>
        <end position="149"/>
    </location>
</feature>
<dbReference type="GO" id="GO:0009055">
    <property type="term" value="F:electron transfer activity"/>
    <property type="evidence" value="ECO:0007669"/>
    <property type="project" value="TreeGrafter"/>
</dbReference>
<keyword evidence="7" id="KW-0479">Metal-binding</keyword>
<evidence type="ECO:0000256" key="10">
    <source>
        <dbReference type="ARBA" id="ARBA00023004"/>
    </source>
</evidence>
<dbReference type="AlphaFoldDB" id="A0A1H7FGT2"/>
<evidence type="ECO:0000256" key="9">
    <source>
        <dbReference type="ARBA" id="ARBA00022989"/>
    </source>
</evidence>
<keyword evidence="5" id="KW-0349">Heme</keyword>
<dbReference type="InterPro" id="IPR003317">
    <property type="entry name" value="Cyt-d_oxidase_su2"/>
</dbReference>
<keyword evidence="11 12" id="KW-0472">Membrane</keyword>
<evidence type="ECO:0000256" key="6">
    <source>
        <dbReference type="ARBA" id="ARBA00022692"/>
    </source>
</evidence>
<accession>A0A1H7FGT2</accession>
<dbReference type="NCBIfam" id="TIGR00203">
    <property type="entry name" value="cydB"/>
    <property type="match status" value="1"/>
</dbReference>
<dbReference type="STRING" id="1429083.GCA_001885685_02336"/>
<feature type="transmembrane region" description="Helical" evidence="12">
    <location>
        <begin position="298"/>
        <end position="317"/>
    </location>
</feature>
<evidence type="ECO:0000256" key="1">
    <source>
        <dbReference type="ARBA" id="ARBA00004651"/>
    </source>
</evidence>
<feature type="transmembrane region" description="Helical" evidence="12">
    <location>
        <begin position="268"/>
        <end position="286"/>
    </location>
</feature>
<keyword evidence="8" id="KW-0249">Electron transport</keyword>
<comment type="subcellular location">
    <subcellularLocation>
        <location evidence="1">Cell membrane</location>
        <topology evidence="1">Multi-pass membrane protein</topology>
    </subcellularLocation>
</comment>
<keyword evidence="14" id="KW-1185">Reference proteome</keyword>
<dbReference type="PANTHER" id="PTHR43141">
    <property type="entry name" value="CYTOCHROME BD2 SUBUNIT II"/>
    <property type="match status" value="1"/>
</dbReference>
<dbReference type="OrthoDB" id="9776710at2"/>
<evidence type="ECO:0000256" key="8">
    <source>
        <dbReference type="ARBA" id="ARBA00022982"/>
    </source>
</evidence>
<dbReference type="PIRSF" id="PIRSF000267">
    <property type="entry name" value="Cyt_oxidse_sub2"/>
    <property type="match status" value="1"/>
</dbReference>
<reference evidence="13 14" key="1">
    <citation type="submission" date="2016-10" db="EMBL/GenBank/DDBJ databases">
        <authorList>
            <person name="de Groot N.N."/>
        </authorList>
    </citation>
    <scope>NUCLEOTIDE SEQUENCE [LARGE SCALE GENOMIC DNA]</scope>
    <source>
        <strain evidence="13 14">JCM 19513</strain>
    </source>
</reference>
<evidence type="ECO:0000256" key="12">
    <source>
        <dbReference type="SAM" id="Phobius"/>
    </source>
</evidence>
<evidence type="ECO:0000256" key="11">
    <source>
        <dbReference type="ARBA" id="ARBA00023136"/>
    </source>
</evidence>
<dbReference type="GO" id="GO:0070069">
    <property type="term" value="C:cytochrome complex"/>
    <property type="evidence" value="ECO:0007669"/>
    <property type="project" value="TreeGrafter"/>
</dbReference>
<dbReference type="GO" id="GO:0019646">
    <property type="term" value="P:aerobic electron transport chain"/>
    <property type="evidence" value="ECO:0007669"/>
    <property type="project" value="TreeGrafter"/>
</dbReference>
<dbReference type="GO" id="GO:0016682">
    <property type="term" value="F:oxidoreductase activity, acting on diphenols and related substances as donors, oxygen as acceptor"/>
    <property type="evidence" value="ECO:0007669"/>
    <property type="project" value="TreeGrafter"/>
</dbReference>
<evidence type="ECO:0000313" key="13">
    <source>
        <dbReference type="EMBL" id="SEK25306.1"/>
    </source>
</evidence>
<dbReference type="GO" id="GO:0046872">
    <property type="term" value="F:metal ion binding"/>
    <property type="evidence" value="ECO:0007669"/>
    <property type="project" value="UniProtKB-KW"/>
</dbReference>
<comment type="similarity">
    <text evidence="2">Belongs to the cytochrome ubiquinol oxidase subunit 2 family.</text>
</comment>
<feature type="transmembrane region" description="Helical" evidence="12">
    <location>
        <begin position="85"/>
        <end position="103"/>
    </location>
</feature>
<evidence type="ECO:0000256" key="3">
    <source>
        <dbReference type="ARBA" id="ARBA00022448"/>
    </source>
</evidence>
<feature type="transmembrane region" description="Helical" evidence="12">
    <location>
        <begin position="203"/>
        <end position="223"/>
    </location>
</feature>